<gene>
    <name evidence="9" type="ORF">CO2235_MP70295</name>
    <name evidence="7" type="ORF">D2917_03055</name>
    <name evidence="8" type="ORF">JTE92_08070</name>
</gene>
<reference evidence="8 12" key="3">
    <citation type="submission" date="2021-02" db="EMBL/GenBank/DDBJ databases">
        <title>Complete Genome Sequence of Cupriavidus oxalaticus Strain Ox1, a Soil Oxalate-Degrading Species.</title>
        <authorList>
            <person name="Palmieri F."/>
            <person name="Udriet P."/>
            <person name="Deuasquier M."/>
            <person name="Beaudoing E."/>
            <person name="Johnson S.L."/>
            <person name="Davenport K.W."/>
            <person name="Chain P.S."/>
            <person name="Bindschedler S."/>
            <person name="Junier P."/>
        </authorList>
    </citation>
    <scope>NUCLEOTIDE SEQUENCE [LARGE SCALE GENOMIC DNA]</scope>
    <source>
        <strain evidence="8 12">Ox1</strain>
    </source>
</reference>
<dbReference type="EMBL" id="CP032518">
    <property type="protein sequence ID" value="QEZ43313.1"/>
    <property type="molecule type" value="Genomic_DNA"/>
</dbReference>
<dbReference type="GO" id="GO:0005886">
    <property type="term" value="C:plasma membrane"/>
    <property type="evidence" value="ECO:0007669"/>
    <property type="project" value="UniProtKB-SubCell"/>
</dbReference>
<dbReference type="PANTHER" id="PTHR30606:SF9">
    <property type="entry name" value="LIPID A BIOSYNTHESIS LAUROYLTRANSFERASE"/>
    <property type="match status" value="1"/>
</dbReference>
<sequence>MLTWLWKRHAPVETTDWSRRKERSNIPLLRIMTWISLALGRPAGRVVLRLIAAYFTLFSPAARHASRAYLDRALGREANWIDGYRHVFTFASTIHDRIYLLNGRFDLFDIRLHGEGLLEAAMARGRGAILLGAHLGSFEVVRALGRQHPDMEVAITMYEENAHKLNDVLQSINPAMRQDVIALGRFDTMLRVRDYLDRGYMIGMLADRTLSQRATDPVQQCDFLGAPTGFPTGPLRMAAMLRRPVFFITGLYRGGNRYDVHFVPLADFSQTARGQREAAVQSALDGYVRLLERFSRKAPYNWFNFYDFWHAGPPLSEQPPPGNEP</sequence>
<dbReference type="Proteomes" id="UP000325743">
    <property type="component" value="Chromosome 1"/>
</dbReference>
<dbReference type="GO" id="GO:0009247">
    <property type="term" value="P:glycolipid biosynthetic process"/>
    <property type="evidence" value="ECO:0007669"/>
    <property type="project" value="UniProtKB-ARBA"/>
</dbReference>
<dbReference type="CDD" id="cd07984">
    <property type="entry name" value="LPLAT_LABLAT-like"/>
    <property type="match status" value="1"/>
</dbReference>
<dbReference type="RefSeq" id="WP_063240650.1">
    <property type="nucleotide sequence ID" value="NZ_CP032518.1"/>
</dbReference>
<evidence type="ECO:0000256" key="4">
    <source>
        <dbReference type="ARBA" id="ARBA00022679"/>
    </source>
</evidence>
<evidence type="ECO:0000256" key="2">
    <source>
        <dbReference type="ARBA" id="ARBA00022475"/>
    </source>
</evidence>
<dbReference type="PIRSF" id="PIRSF028561">
    <property type="entry name" value="Ac_Trasf"/>
    <property type="match status" value="1"/>
</dbReference>
<evidence type="ECO:0000313" key="9">
    <source>
        <dbReference type="EMBL" id="SPC23683.1"/>
    </source>
</evidence>
<keyword evidence="2" id="KW-1003">Cell membrane</keyword>
<keyword evidence="5" id="KW-0472">Membrane</keyword>
<keyword evidence="6" id="KW-0012">Acyltransferase</keyword>
<dbReference type="Pfam" id="PF03279">
    <property type="entry name" value="Lip_A_acyltrans"/>
    <property type="match status" value="1"/>
</dbReference>
<dbReference type="Proteomes" id="UP000256862">
    <property type="component" value="Plasmid CO2235_mp"/>
</dbReference>
<protein>
    <submittedName>
        <fullName evidence="7">Acyl-CoA synthetase</fullName>
    </submittedName>
</protein>
<geneLocation type="plasmid" evidence="10">
    <name>co2235_mp</name>
</geneLocation>
<reference evidence="7 11" key="2">
    <citation type="submission" date="2018-09" db="EMBL/GenBank/DDBJ databases">
        <title>Complete genome sequence of Cupriavidus oxalaticus T2, a bacterium capable of phenol tolerance and degradation.</title>
        <authorList>
            <person name="Yan J."/>
        </authorList>
    </citation>
    <scope>NUCLEOTIDE SEQUENCE [LARGE SCALE GENOMIC DNA]</scope>
    <source>
        <strain evidence="7 11">T2</strain>
    </source>
</reference>
<dbReference type="AlphaFoldDB" id="A0A375GKH1"/>
<keyword evidence="4" id="KW-0808">Transferase</keyword>
<evidence type="ECO:0000256" key="3">
    <source>
        <dbReference type="ARBA" id="ARBA00022519"/>
    </source>
</evidence>
<evidence type="ECO:0000256" key="5">
    <source>
        <dbReference type="ARBA" id="ARBA00023136"/>
    </source>
</evidence>
<reference evidence="9 10" key="1">
    <citation type="submission" date="2018-01" db="EMBL/GenBank/DDBJ databases">
        <authorList>
            <person name="Clerissi C."/>
        </authorList>
    </citation>
    <scope>NUCLEOTIDE SEQUENCE [LARGE SCALE GENOMIC DNA]</scope>
    <source>
        <strain evidence="9">Cupriavidus oxalaticus LMG 2235</strain>
        <plasmid evidence="10">co2235_mp</plasmid>
    </source>
</reference>
<evidence type="ECO:0000313" key="12">
    <source>
        <dbReference type="Proteomes" id="UP000623307"/>
    </source>
</evidence>
<evidence type="ECO:0000313" key="7">
    <source>
        <dbReference type="EMBL" id="QEZ43313.1"/>
    </source>
</evidence>
<dbReference type="PANTHER" id="PTHR30606">
    <property type="entry name" value="LIPID A BIOSYNTHESIS LAUROYL ACYLTRANSFERASE"/>
    <property type="match status" value="1"/>
</dbReference>
<evidence type="ECO:0000313" key="10">
    <source>
        <dbReference type="Proteomes" id="UP000256862"/>
    </source>
</evidence>
<dbReference type="EMBL" id="OGUS01000142">
    <property type="protein sequence ID" value="SPC23683.1"/>
    <property type="molecule type" value="Genomic_DNA"/>
</dbReference>
<dbReference type="InterPro" id="IPR004960">
    <property type="entry name" value="LipA_acyltrans"/>
</dbReference>
<dbReference type="Proteomes" id="UP000623307">
    <property type="component" value="Chromosome 1"/>
</dbReference>
<comment type="subcellular location">
    <subcellularLocation>
        <location evidence="1">Cell inner membrane</location>
    </subcellularLocation>
</comment>
<keyword evidence="12" id="KW-1185">Reference proteome</keyword>
<name>A0A375GKH1_9BURK</name>
<dbReference type="EMBL" id="CP069811">
    <property type="protein sequence ID" value="QRQ90613.1"/>
    <property type="molecule type" value="Genomic_DNA"/>
</dbReference>
<evidence type="ECO:0000313" key="11">
    <source>
        <dbReference type="Proteomes" id="UP000325743"/>
    </source>
</evidence>
<keyword evidence="3" id="KW-0997">Cell inner membrane</keyword>
<organism evidence="7 11">
    <name type="scientific">Cupriavidus oxalaticus</name>
    <dbReference type="NCBI Taxonomy" id="96344"/>
    <lineage>
        <taxon>Bacteria</taxon>
        <taxon>Pseudomonadati</taxon>
        <taxon>Pseudomonadota</taxon>
        <taxon>Betaproteobacteria</taxon>
        <taxon>Burkholderiales</taxon>
        <taxon>Burkholderiaceae</taxon>
        <taxon>Cupriavidus</taxon>
    </lineage>
</organism>
<evidence type="ECO:0000256" key="6">
    <source>
        <dbReference type="ARBA" id="ARBA00023315"/>
    </source>
</evidence>
<dbReference type="OrthoDB" id="9808633at2"/>
<accession>A0A375GKH1</accession>
<dbReference type="GeneID" id="303489472"/>
<proteinExistence type="predicted"/>
<evidence type="ECO:0000313" key="8">
    <source>
        <dbReference type="EMBL" id="QRQ90613.1"/>
    </source>
</evidence>
<dbReference type="InterPro" id="IPR014548">
    <property type="entry name" value="Ac_Trasf"/>
</dbReference>
<dbReference type="GO" id="GO:0016746">
    <property type="term" value="F:acyltransferase activity"/>
    <property type="evidence" value="ECO:0007669"/>
    <property type="project" value="UniProtKB-KW"/>
</dbReference>
<evidence type="ECO:0000256" key="1">
    <source>
        <dbReference type="ARBA" id="ARBA00004533"/>
    </source>
</evidence>